<dbReference type="GO" id="GO:0016829">
    <property type="term" value="F:lyase activity"/>
    <property type="evidence" value="ECO:0007669"/>
    <property type="project" value="UniProtKB-KW"/>
</dbReference>
<feature type="transmembrane region" description="Helical" evidence="10">
    <location>
        <begin position="615"/>
        <end position="635"/>
    </location>
</feature>
<organism evidence="13 14">
    <name type="scientific">Maribrevibacterium harenarium</name>
    <dbReference type="NCBI Taxonomy" id="2589817"/>
    <lineage>
        <taxon>Bacteria</taxon>
        <taxon>Pseudomonadati</taxon>
        <taxon>Pseudomonadota</taxon>
        <taxon>Gammaproteobacteria</taxon>
        <taxon>Oceanospirillales</taxon>
        <taxon>Oceanospirillaceae</taxon>
        <taxon>Maribrevibacterium</taxon>
    </lineage>
</organism>
<dbReference type="Pfam" id="PF01578">
    <property type="entry name" value="Cytochrom_C_asm"/>
    <property type="match status" value="1"/>
</dbReference>
<dbReference type="PANTHER" id="PTHR43653:SF1">
    <property type="entry name" value="CYTOCHROME C-TYPE BIOGENESIS PROTEIN CCMF"/>
    <property type="match status" value="1"/>
</dbReference>
<keyword evidence="7 10" id="KW-1133">Transmembrane helix</keyword>
<dbReference type="GO" id="GO:0017004">
    <property type="term" value="P:cytochrome complex assembly"/>
    <property type="evidence" value="ECO:0007669"/>
    <property type="project" value="UniProtKB-KW"/>
</dbReference>
<feature type="transmembrane region" description="Helical" evidence="10">
    <location>
        <begin position="449"/>
        <end position="469"/>
    </location>
</feature>
<keyword evidence="8 10" id="KW-0472">Membrane</keyword>
<evidence type="ECO:0000256" key="1">
    <source>
        <dbReference type="ARBA" id="ARBA00004429"/>
    </source>
</evidence>
<dbReference type="GO" id="GO:0015232">
    <property type="term" value="F:heme transmembrane transporter activity"/>
    <property type="evidence" value="ECO:0007669"/>
    <property type="project" value="InterPro"/>
</dbReference>
<sequence length="648" mass="70769">MFPEIGHFALILAMFFAAALGVLPLIGYRTRNGLLLSSAVPLTYVTTALIFLSFVALTLAFVQDDFSVQYVAQNSNTLLPIWYKVSAVWGGHEGSLLLWALILGGWASAVARKSHTLPELTAPVVLAILGIVATGFIAFIVYTSSPFVRLLPETPVDGADLNPLLQDFGLIVHPPTLYMGYVGFSVAFAFAIAALITGNLNSSWARWARPWTNVSWAFLTLGITLGSWWAYYELGWGGWWFWDPVENASLMPWLAGTALVHSLAVTEKRGVFKSWTVLLAIFTFSLSFLGTFLVRSGVLNSVHAFAADPTRGVFILALLVVIIGSSLLLYALRAGEVRSSVSFGITGREAWLLLNNILLTILTLTVLLGTLYPLIFDALGLGKISVGAPYFNAVFGPIALFLIVLMGIGPIAKWHKTKGALLVRHAIAPALLAVLLSAIVYFVGDFDGWVWASLAIALWLSLMCFVEWFSKVAGKNSSLWTRAKKLPRAYYGMQLAHIGVAVALIGVIFVSANSVEKMVRLAPGESVEVNGYEFTFEGIKHVEGPNYVADTGVITVRENGKLIDTMHPQKRLYTTTRQVMTEASLSPGFTRDLYVSLGESLDQGAWGVRIYVKSFVRWIWLGGLMMMAGGLLAAFDPRYRKKAEVAHA</sequence>
<gene>
    <name evidence="13" type="ORF">FJM67_03625</name>
</gene>
<evidence type="ECO:0000313" key="13">
    <source>
        <dbReference type="EMBL" id="TPE54799.1"/>
    </source>
</evidence>
<feature type="transmembrane region" description="Helical" evidence="10">
    <location>
        <begin position="313"/>
        <end position="332"/>
    </location>
</feature>
<feature type="transmembrane region" description="Helical" evidence="10">
    <location>
        <begin position="178"/>
        <end position="198"/>
    </location>
</feature>
<comment type="function">
    <text evidence="9">Required for the biogenesis of c-type cytochromes. Possible subunit of a heme lyase.</text>
</comment>
<feature type="domain" description="Cytochrome c assembly protein" evidence="11">
    <location>
        <begin position="89"/>
        <end position="296"/>
    </location>
</feature>
<comment type="subcellular location">
    <subcellularLocation>
        <location evidence="1">Cell inner membrane</location>
        <topology evidence="1">Multi-pass membrane protein</topology>
    </subcellularLocation>
</comment>
<dbReference type="NCBIfam" id="TIGR00353">
    <property type="entry name" value="nrfE"/>
    <property type="match status" value="1"/>
</dbReference>
<dbReference type="InterPro" id="IPR002541">
    <property type="entry name" value="Cyt_c_assembly"/>
</dbReference>
<feature type="transmembrane region" description="Helical" evidence="10">
    <location>
        <begin position="250"/>
        <end position="266"/>
    </location>
</feature>
<keyword evidence="5 10" id="KW-0812">Transmembrane</keyword>
<proteinExistence type="inferred from homology"/>
<dbReference type="GO" id="GO:0020037">
    <property type="term" value="F:heme binding"/>
    <property type="evidence" value="ECO:0007669"/>
    <property type="project" value="InterPro"/>
</dbReference>
<evidence type="ECO:0000256" key="5">
    <source>
        <dbReference type="ARBA" id="ARBA00022692"/>
    </source>
</evidence>
<dbReference type="EMBL" id="VFRR01000004">
    <property type="protein sequence ID" value="TPE54799.1"/>
    <property type="molecule type" value="Genomic_DNA"/>
</dbReference>
<evidence type="ECO:0000313" key="14">
    <source>
        <dbReference type="Proteomes" id="UP000315901"/>
    </source>
</evidence>
<feature type="transmembrane region" description="Helical" evidence="10">
    <location>
        <begin position="120"/>
        <end position="142"/>
    </location>
</feature>
<dbReference type="InterPro" id="IPR003568">
    <property type="entry name" value="Cyt_c_biogenesis_CcmF"/>
</dbReference>
<keyword evidence="3" id="KW-1003">Cell membrane</keyword>
<dbReference type="NCBIfam" id="NF007691">
    <property type="entry name" value="PRK10369.1"/>
    <property type="match status" value="1"/>
</dbReference>
<evidence type="ECO:0000256" key="4">
    <source>
        <dbReference type="ARBA" id="ARBA00022519"/>
    </source>
</evidence>
<comment type="similarity">
    <text evidence="2">Belongs to the CcmF/CycK/Ccl1/NrfE/CcsA family.</text>
</comment>
<dbReference type="PRINTS" id="PR01410">
    <property type="entry name" value="CCBIOGENESIS"/>
</dbReference>
<feature type="transmembrane region" description="Helical" evidence="10">
    <location>
        <begin position="490"/>
        <end position="512"/>
    </location>
</feature>
<evidence type="ECO:0000256" key="3">
    <source>
        <dbReference type="ARBA" id="ARBA00022475"/>
    </source>
</evidence>
<feature type="transmembrane region" description="Helical" evidence="10">
    <location>
        <begin position="387"/>
        <end position="409"/>
    </location>
</feature>
<feature type="transmembrane region" description="Helical" evidence="10">
    <location>
        <begin position="39"/>
        <end position="61"/>
    </location>
</feature>
<feature type="transmembrane region" description="Helical" evidence="10">
    <location>
        <begin position="275"/>
        <end position="293"/>
    </location>
</feature>
<accession>A0A501X2U3</accession>
<reference evidence="13 14" key="1">
    <citation type="submission" date="2019-06" db="EMBL/GenBank/DDBJ databases">
        <title>A novel bacterium of genus Marinomonas, isolated from coastal sand.</title>
        <authorList>
            <person name="Huang H."/>
            <person name="Mo K."/>
            <person name="Hu Y."/>
        </authorList>
    </citation>
    <scope>NUCLEOTIDE SEQUENCE [LARGE SCALE GENOMIC DNA]</scope>
    <source>
        <strain evidence="13 14">HB171799</strain>
    </source>
</reference>
<evidence type="ECO:0000259" key="11">
    <source>
        <dbReference type="Pfam" id="PF01578"/>
    </source>
</evidence>
<keyword evidence="6" id="KW-0201">Cytochrome c-type biogenesis</keyword>
<evidence type="ECO:0000259" key="12">
    <source>
        <dbReference type="Pfam" id="PF16327"/>
    </source>
</evidence>
<evidence type="ECO:0000256" key="8">
    <source>
        <dbReference type="ARBA" id="ARBA00023136"/>
    </source>
</evidence>
<dbReference type="Pfam" id="PF16327">
    <property type="entry name" value="CcmF_C"/>
    <property type="match status" value="1"/>
</dbReference>
<evidence type="ECO:0000256" key="7">
    <source>
        <dbReference type="ARBA" id="ARBA00022989"/>
    </source>
</evidence>
<evidence type="ECO:0000256" key="10">
    <source>
        <dbReference type="SAM" id="Phobius"/>
    </source>
</evidence>
<dbReference type="Proteomes" id="UP000315901">
    <property type="component" value="Unassembled WGS sequence"/>
</dbReference>
<dbReference type="GO" id="GO:0005886">
    <property type="term" value="C:plasma membrane"/>
    <property type="evidence" value="ECO:0007669"/>
    <property type="project" value="UniProtKB-SubCell"/>
</dbReference>
<dbReference type="InterPro" id="IPR003567">
    <property type="entry name" value="Cyt_c_biogenesis"/>
</dbReference>
<feature type="transmembrane region" description="Helical" evidence="10">
    <location>
        <begin position="353"/>
        <end position="375"/>
    </location>
</feature>
<evidence type="ECO:0000256" key="6">
    <source>
        <dbReference type="ARBA" id="ARBA00022748"/>
    </source>
</evidence>
<dbReference type="PRINTS" id="PR01411">
    <property type="entry name" value="CCMFBIOGNSIS"/>
</dbReference>
<keyword evidence="4" id="KW-0997">Cell inner membrane</keyword>
<dbReference type="InterPro" id="IPR032523">
    <property type="entry name" value="CcmF_C"/>
</dbReference>
<dbReference type="RefSeq" id="WP_140587379.1">
    <property type="nucleotide sequence ID" value="NZ_VFRR01000004.1"/>
</dbReference>
<evidence type="ECO:0000256" key="2">
    <source>
        <dbReference type="ARBA" id="ARBA00009186"/>
    </source>
</evidence>
<dbReference type="PANTHER" id="PTHR43653">
    <property type="entry name" value="CYTOCHROME C ASSEMBLY PROTEIN-RELATED"/>
    <property type="match status" value="1"/>
</dbReference>
<feature type="transmembrane region" description="Helical" evidence="10">
    <location>
        <begin position="210"/>
        <end position="230"/>
    </location>
</feature>
<dbReference type="AlphaFoldDB" id="A0A501X2U3"/>
<keyword evidence="14" id="KW-1185">Reference proteome</keyword>
<feature type="transmembrane region" description="Helical" evidence="10">
    <location>
        <begin position="81"/>
        <end position="108"/>
    </location>
</feature>
<dbReference type="OrthoDB" id="9761451at2"/>
<name>A0A501X2U3_9GAMM</name>
<comment type="caution">
    <text evidence="13">The sequence shown here is derived from an EMBL/GenBank/DDBJ whole genome shotgun (WGS) entry which is preliminary data.</text>
</comment>
<evidence type="ECO:0000256" key="9">
    <source>
        <dbReference type="ARBA" id="ARBA00037230"/>
    </source>
</evidence>
<feature type="transmembrane region" description="Helical" evidence="10">
    <location>
        <begin position="421"/>
        <end position="443"/>
    </location>
</feature>
<protein>
    <submittedName>
        <fullName evidence="13">Heme lyase CcmF/NrfE family subunit</fullName>
    </submittedName>
</protein>
<feature type="domain" description="Cytochrome c-type biogenesis protein CcmF C-terminal" evidence="12">
    <location>
        <begin position="316"/>
        <end position="636"/>
    </location>
</feature>
<feature type="transmembrane region" description="Helical" evidence="10">
    <location>
        <begin position="6"/>
        <end position="27"/>
    </location>
</feature>
<keyword evidence="13" id="KW-0456">Lyase</keyword>